<keyword evidence="6" id="KW-0812">Transmembrane</keyword>
<proteinExistence type="inferred from homology"/>
<dbReference type="PANTHER" id="PTHR10414:SF35">
    <property type="entry name" value="SELENOPROTEIN I"/>
    <property type="match status" value="1"/>
</dbReference>
<accession>A0A226MDM3</accession>
<dbReference type="PANTHER" id="PTHR10414">
    <property type="entry name" value="ETHANOLAMINEPHOSPHOTRANSFERASE"/>
    <property type="match status" value="1"/>
</dbReference>
<feature type="transmembrane region" description="Helical" evidence="6">
    <location>
        <begin position="65"/>
        <end position="93"/>
    </location>
</feature>
<comment type="similarity">
    <text evidence="2">Belongs to the CDP-alcohol phosphatidyltransferase class-I family.</text>
</comment>
<dbReference type="GO" id="GO:0004307">
    <property type="term" value="F:ethanolaminephosphotransferase activity"/>
    <property type="evidence" value="ECO:0007669"/>
    <property type="project" value="TreeGrafter"/>
</dbReference>
<dbReference type="Proteomes" id="UP000198323">
    <property type="component" value="Unassembled WGS sequence"/>
</dbReference>
<dbReference type="GO" id="GO:0005794">
    <property type="term" value="C:Golgi apparatus"/>
    <property type="evidence" value="ECO:0007669"/>
    <property type="project" value="TreeGrafter"/>
</dbReference>
<dbReference type="OrthoDB" id="196717at2759"/>
<keyword evidence="3 6" id="KW-0472">Membrane</keyword>
<sequence length="125" mass="14633">MWRRRYVSGRQLDGFRHYKGTVVHLQTEGVLCLTSLLFSSQYSAVDTNPLSVYIMQPIWNKIIKIVPLWIAPNLLTFSGFVMILVNYFLIAFYDWDYTASGKYPHTIFFFSQNYRAAYITLLNDA</sequence>
<comment type="subcellular location">
    <subcellularLocation>
        <location evidence="1">Membrane</location>
    </subcellularLocation>
</comment>
<keyword evidence="8" id="KW-1185">Reference proteome</keyword>
<protein>
    <submittedName>
        <fullName evidence="7">Uncharacterized protein</fullName>
    </submittedName>
</protein>
<reference evidence="7 8" key="1">
    <citation type="submission" date="2016-07" db="EMBL/GenBank/DDBJ databases">
        <title>Disparate Historic Effective Population Sizes Predicted by Modern Levels of Genome Diversity for the Scaled Quail (Callipepla squamata) and the Northern Bobwhite (Colinus virginianus): Inferences from First and Second Generation Draft Genome Assemblies for Sympatric New World Quail.</title>
        <authorList>
            <person name="Oldeschulte D.L."/>
            <person name="Halley Y.A."/>
            <person name="Bhattarai E.K."/>
            <person name="Brashear W.A."/>
            <person name="Hill J."/>
            <person name="Metz R.P."/>
            <person name="Johnson C.D."/>
            <person name="Rollins D."/>
            <person name="Peterson M.J."/>
            <person name="Bickhart D.M."/>
            <person name="Decker J.E."/>
            <person name="Seabury C.M."/>
        </authorList>
    </citation>
    <scope>NUCLEOTIDE SEQUENCE [LARGE SCALE GENOMIC DNA]</scope>
    <source>
        <strain evidence="7 8">Texas</strain>
        <tissue evidence="7">Leg muscle</tissue>
    </source>
</reference>
<evidence type="ECO:0000256" key="2">
    <source>
        <dbReference type="ARBA" id="ARBA00010441"/>
    </source>
</evidence>
<evidence type="ECO:0000313" key="8">
    <source>
        <dbReference type="Proteomes" id="UP000198323"/>
    </source>
</evidence>
<evidence type="ECO:0000313" key="7">
    <source>
        <dbReference type="EMBL" id="OXB53383.1"/>
    </source>
</evidence>
<dbReference type="GO" id="GO:0006646">
    <property type="term" value="P:phosphatidylethanolamine biosynthetic process"/>
    <property type="evidence" value="ECO:0007669"/>
    <property type="project" value="TreeGrafter"/>
</dbReference>
<keyword evidence="4" id="KW-0444">Lipid biosynthesis</keyword>
<dbReference type="InterPro" id="IPR014472">
    <property type="entry name" value="CHOPT"/>
</dbReference>
<evidence type="ECO:0000256" key="1">
    <source>
        <dbReference type="ARBA" id="ARBA00004370"/>
    </source>
</evidence>
<keyword evidence="4" id="KW-0594">Phospholipid biosynthesis</keyword>
<organism evidence="7 8">
    <name type="scientific">Callipepla squamata</name>
    <name type="common">Scaled quail</name>
    <dbReference type="NCBI Taxonomy" id="9009"/>
    <lineage>
        <taxon>Eukaryota</taxon>
        <taxon>Metazoa</taxon>
        <taxon>Chordata</taxon>
        <taxon>Craniata</taxon>
        <taxon>Vertebrata</taxon>
        <taxon>Euteleostomi</taxon>
        <taxon>Archelosauria</taxon>
        <taxon>Archosauria</taxon>
        <taxon>Dinosauria</taxon>
        <taxon>Saurischia</taxon>
        <taxon>Theropoda</taxon>
        <taxon>Coelurosauria</taxon>
        <taxon>Aves</taxon>
        <taxon>Neognathae</taxon>
        <taxon>Galloanserae</taxon>
        <taxon>Galliformes</taxon>
        <taxon>Odontophoridae</taxon>
        <taxon>Callipepla</taxon>
    </lineage>
</organism>
<name>A0A226MDM3_CALSU</name>
<dbReference type="STRING" id="9009.A0A226MDM3"/>
<dbReference type="AlphaFoldDB" id="A0A226MDM3"/>
<dbReference type="InterPro" id="IPR043130">
    <property type="entry name" value="CDP-OH_PTrfase_TM_dom"/>
</dbReference>
<evidence type="ECO:0000256" key="5">
    <source>
        <dbReference type="ARBA" id="ARBA00023264"/>
    </source>
</evidence>
<keyword evidence="5" id="KW-1208">Phospholipid metabolism</keyword>
<dbReference type="EMBL" id="MCFN01001233">
    <property type="protein sequence ID" value="OXB53383.1"/>
    <property type="molecule type" value="Genomic_DNA"/>
</dbReference>
<keyword evidence="6" id="KW-1133">Transmembrane helix</keyword>
<comment type="caution">
    <text evidence="7">The sequence shown here is derived from an EMBL/GenBank/DDBJ whole genome shotgun (WGS) entry which is preliminary data.</text>
</comment>
<dbReference type="GO" id="GO:0005789">
    <property type="term" value="C:endoplasmic reticulum membrane"/>
    <property type="evidence" value="ECO:0007669"/>
    <property type="project" value="TreeGrafter"/>
</dbReference>
<gene>
    <name evidence="7" type="ORF">ASZ78_013625</name>
</gene>
<keyword evidence="4" id="KW-0443">Lipid metabolism</keyword>
<evidence type="ECO:0000256" key="4">
    <source>
        <dbReference type="ARBA" id="ARBA00023209"/>
    </source>
</evidence>
<evidence type="ECO:0000256" key="3">
    <source>
        <dbReference type="ARBA" id="ARBA00023136"/>
    </source>
</evidence>
<dbReference type="Gene3D" id="1.20.120.1760">
    <property type="match status" value="1"/>
</dbReference>
<evidence type="ECO:0000256" key="6">
    <source>
        <dbReference type="SAM" id="Phobius"/>
    </source>
</evidence>